<dbReference type="InterPro" id="IPR002018">
    <property type="entry name" value="CarbesteraseB"/>
</dbReference>
<evidence type="ECO:0000313" key="7">
    <source>
        <dbReference type="Proteomes" id="UP001158576"/>
    </source>
</evidence>
<protein>
    <recommendedName>
        <fullName evidence="3">Carboxylic ester hydrolase</fullName>
        <ecNumber evidence="3">3.1.1.-</ecNumber>
    </recommendedName>
</protein>
<sequence length="621" mass="70068">MGVLYGSYDDGLESKVQEIIDSGEENNEEQYWYDVDFGPLGVIRGFIHQTHKDIICIRSVPYAKRPVGDLRWMAPVLETDLAGYPRSLAEQTFDGRNIYQTEEKAPACPSAFEFGNSTTEDCLYIDLFVPRKAIEENLELDIFLYFHGGAFLAGTNVVVGPDRGAYIASEQNMIVMSANYRFGVFGFMFSNSLQDRIAPEHGLRYDEDLPVSGNQGLMDQQMAMIWTRENCKYFGGAKEKITLGGMSAGAQSLHAHLVMESSKDLFDKAIAFSGPQGIPYYNAEEGELITEGIARLTNCCDGPFLPSLQPRCNRPIEADTVQCMKKKSTSEIQEAAWKLRQAAPINNFERLTMIAEPYSPIIGTGMLKEMPFFHFQRGEIHDKAIIIDVADNEGWKFVEPVMLGLPCDSNSVCEQSWDRLKSFLFSDEDKQKIDESGIYSCPDDGSECLEKVDEFLTDFTWYCNMRKCLADGVPVSNSPLSKNIYLALDSQKLPWDDPKGECEISHGSDRAYHMQHMIMTITLATLLVPFVMASANIGSLPMFFENKDSTKTFPFNFDISNYTGNPIEGAEKGHVNWNPWSMDHQWLDVGNEATRDFRMQKDDPREAACSLWDKLDLYMTI</sequence>
<dbReference type="Proteomes" id="UP001158576">
    <property type="component" value="Chromosome PAR"/>
</dbReference>
<keyword evidence="4" id="KW-0812">Transmembrane</keyword>
<dbReference type="Pfam" id="PF00135">
    <property type="entry name" value="COesterase"/>
    <property type="match status" value="1"/>
</dbReference>
<evidence type="ECO:0000256" key="3">
    <source>
        <dbReference type="RuleBase" id="RU361235"/>
    </source>
</evidence>
<dbReference type="InterPro" id="IPR019819">
    <property type="entry name" value="Carboxylesterase_B_CS"/>
</dbReference>
<dbReference type="EMBL" id="OU015568">
    <property type="protein sequence ID" value="CAG5091069.1"/>
    <property type="molecule type" value="Genomic_DNA"/>
</dbReference>
<evidence type="ECO:0000259" key="5">
    <source>
        <dbReference type="Pfam" id="PF00135"/>
    </source>
</evidence>
<proteinExistence type="inferred from homology"/>
<dbReference type="InterPro" id="IPR019826">
    <property type="entry name" value="Carboxylesterase_B_AS"/>
</dbReference>
<accession>A0ABN7S539</accession>
<name>A0ABN7S539_OIKDI</name>
<evidence type="ECO:0000256" key="2">
    <source>
        <dbReference type="ARBA" id="ARBA00022801"/>
    </source>
</evidence>
<dbReference type="InterPro" id="IPR029058">
    <property type="entry name" value="AB_hydrolase_fold"/>
</dbReference>
<evidence type="ECO:0000256" key="1">
    <source>
        <dbReference type="ARBA" id="ARBA00005964"/>
    </source>
</evidence>
<keyword evidence="4" id="KW-0472">Membrane</keyword>
<dbReference type="SUPFAM" id="SSF53474">
    <property type="entry name" value="alpha/beta-Hydrolases"/>
    <property type="match status" value="1"/>
</dbReference>
<keyword evidence="4" id="KW-1133">Transmembrane helix</keyword>
<dbReference type="EC" id="3.1.1.-" evidence="3"/>
<dbReference type="PANTHER" id="PTHR45570">
    <property type="entry name" value="CARBOXYLIC ESTER HYDROLASE"/>
    <property type="match status" value="1"/>
</dbReference>
<keyword evidence="2 3" id="KW-0378">Hydrolase</keyword>
<organism evidence="6 7">
    <name type="scientific">Oikopleura dioica</name>
    <name type="common">Tunicate</name>
    <dbReference type="NCBI Taxonomy" id="34765"/>
    <lineage>
        <taxon>Eukaryota</taxon>
        <taxon>Metazoa</taxon>
        <taxon>Chordata</taxon>
        <taxon>Tunicata</taxon>
        <taxon>Appendicularia</taxon>
        <taxon>Copelata</taxon>
        <taxon>Oikopleuridae</taxon>
        <taxon>Oikopleura</taxon>
    </lineage>
</organism>
<dbReference type="Gene3D" id="3.40.50.1820">
    <property type="entry name" value="alpha/beta hydrolase"/>
    <property type="match status" value="1"/>
</dbReference>
<reference evidence="6 7" key="1">
    <citation type="submission" date="2021-04" db="EMBL/GenBank/DDBJ databases">
        <authorList>
            <person name="Bliznina A."/>
        </authorList>
    </citation>
    <scope>NUCLEOTIDE SEQUENCE [LARGE SCALE GENOMIC DNA]</scope>
</reference>
<feature type="domain" description="Carboxylesterase type B" evidence="5">
    <location>
        <begin position="40"/>
        <end position="594"/>
    </location>
</feature>
<keyword evidence="7" id="KW-1185">Reference proteome</keyword>
<gene>
    <name evidence="6" type="ORF">OKIOD_LOCUS4399</name>
</gene>
<evidence type="ECO:0000313" key="6">
    <source>
        <dbReference type="EMBL" id="CAG5091069.1"/>
    </source>
</evidence>
<feature type="transmembrane region" description="Helical" evidence="4">
    <location>
        <begin position="517"/>
        <end position="537"/>
    </location>
</feature>
<dbReference type="PROSITE" id="PS00122">
    <property type="entry name" value="CARBOXYLESTERASE_B_1"/>
    <property type="match status" value="1"/>
</dbReference>
<dbReference type="PROSITE" id="PS00941">
    <property type="entry name" value="CARBOXYLESTERASE_B_2"/>
    <property type="match status" value="1"/>
</dbReference>
<evidence type="ECO:0000256" key="4">
    <source>
        <dbReference type="SAM" id="Phobius"/>
    </source>
</evidence>
<comment type="similarity">
    <text evidence="1 3">Belongs to the type-B carboxylesterase/lipase family.</text>
</comment>